<gene>
    <name evidence="12" type="ORF">SAMN04488587_0449</name>
</gene>
<comment type="subcellular location">
    <subcellularLocation>
        <location evidence="1">Membrane</location>
        <topology evidence="1">Multi-pass membrane protein</topology>
    </subcellularLocation>
</comment>
<evidence type="ECO:0000256" key="10">
    <source>
        <dbReference type="RuleBase" id="RU361189"/>
    </source>
</evidence>
<keyword evidence="6 10" id="KW-0406">Ion transport</keyword>
<dbReference type="Pfam" id="PF01496">
    <property type="entry name" value="V_ATPase_I"/>
    <property type="match status" value="2"/>
</dbReference>
<dbReference type="GO" id="GO:0016471">
    <property type="term" value="C:vacuolar proton-transporting V-type ATPase complex"/>
    <property type="evidence" value="ECO:0007669"/>
    <property type="project" value="TreeGrafter"/>
</dbReference>
<evidence type="ECO:0000256" key="7">
    <source>
        <dbReference type="ARBA" id="ARBA00023136"/>
    </source>
</evidence>
<evidence type="ECO:0000256" key="9">
    <source>
        <dbReference type="ARBA" id="ARBA00068671"/>
    </source>
</evidence>
<keyword evidence="7" id="KW-0472">Membrane</keyword>
<evidence type="ECO:0000313" key="12">
    <source>
        <dbReference type="EMBL" id="SES66790.1"/>
    </source>
</evidence>
<dbReference type="GO" id="GO:0046961">
    <property type="term" value="F:proton-transporting ATPase activity, rotational mechanism"/>
    <property type="evidence" value="ECO:0007669"/>
    <property type="project" value="InterPro"/>
</dbReference>
<dbReference type="Gene3D" id="3.30.70.2170">
    <property type="match status" value="1"/>
</dbReference>
<accession>A0A1H9YE08</accession>
<sequence length="646" mass="71113">MLKPKQMSRAVIVGHKDIMEETIEALHSSNLFHLENYNEDGSGLKLGRPFENAGDVSKKLIQLRSISSFLGVKKSDAPKQKVNTVLNDLESKLDKLDEEVTAKTEQRSELESRLKELETLAKDLAPFSAIPIEMELYRNYENIAVFAGTVKENVGPAISKVTSTYEMEYDQNTGTVALFVKKEDEATVSEILSNFEFRELRIPEISGIPQTLLAGIEKEEADILKQIESLETDISSIKEKYSEFILASEELLAIESEKAEAPVKIATSEHTFMIDGWVPEDGVAGLESIVNTATNGRAFVSVQEITKQDTDIIPIEYDNPKVARPFQEIMNLYARPKYNEIDPTTLIFISFPLFYGMILGDIGYALILLALAMGIKKMVKSDAVKPLMNVLIYCQVSTLIFGILYGEFLGFPLASLHTDHGTVPGLIAGFETITLFASPIAGEVITYPIHRTHIVMTMIAATALIGVLHINFGYVIGFINEKRNHGFAAAMFEKGSWLVVELGIILAVLGYTGTAPTQIIGIIVFLIGFVMLVKGEGVKGPIELPALLSNALSYTRLIAVGLSSIYIASTVNLIAFDMILPQGGIIAAVGAILVFIFGHALNTVLSIIAPGLHALRLQYVEFFGKFYEGGGRKYNPFGYIRKYTEE</sequence>
<dbReference type="Proteomes" id="UP000243338">
    <property type="component" value="Unassembled WGS sequence"/>
</dbReference>
<dbReference type="PANTHER" id="PTHR11629:SF63">
    <property type="entry name" value="V-TYPE PROTON ATPASE SUBUNIT A"/>
    <property type="match status" value="1"/>
</dbReference>
<evidence type="ECO:0000256" key="6">
    <source>
        <dbReference type="ARBA" id="ARBA00023065"/>
    </source>
</evidence>
<reference evidence="13" key="1">
    <citation type="submission" date="2016-10" db="EMBL/GenBank/DDBJ databases">
        <authorList>
            <person name="Varghese N."/>
            <person name="Submissions S."/>
        </authorList>
    </citation>
    <scope>NUCLEOTIDE SEQUENCE [LARGE SCALE GENOMIC DNA]</scope>
    <source>
        <strain evidence="13">SLH 33</strain>
    </source>
</reference>
<keyword evidence="11" id="KW-0175">Coiled coil</keyword>
<dbReference type="GO" id="GO:0033179">
    <property type="term" value="C:proton-transporting V-type ATPase, V0 domain"/>
    <property type="evidence" value="ECO:0007669"/>
    <property type="project" value="InterPro"/>
</dbReference>
<comment type="function">
    <text evidence="8">Component of the A-type ATP synthase that produces ATP from ADP in the presence of a proton gradient across the membrane.</text>
</comment>
<protein>
    <recommendedName>
        <fullName evidence="9 10">A-type ATP synthase subunit I</fullName>
    </recommendedName>
</protein>
<dbReference type="Gene3D" id="3.30.70.2750">
    <property type="match status" value="1"/>
</dbReference>
<dbReference type="STRING" id="1353158.SAMN04488587_0449"/>
<name>A0A1H9YE08_9EURY</name>
<evidence type="ECO:0000256" key="1">
    <source>
        <dbReference type="ARBA" id="ARBA00004141"/>
    </source>
</evidence>
<dbReference type="RefSeq" id="WP_091688579.1">
    <property type="nucleotide sequence ID" value="NZ_CAAGSJ010000003.1"/>
</dbReference>
<evidence type="ECO:0000313" key="13">
    <source>
        <dbReference type="Proteomes" id="UP000243338"/>
    </source>
</evidence>
<proteinExistence type="inferred from homology"/>
<dbReference type="GO" id="GO:0007035">
    <property type="term" value="P:vacuolar acidification"/>
    <property type="evidence" value="ECO:0007669"/>
    <property type="project" value="TreeGrafter"/>
</dbReference>
<dbReference type="AlphaFoldDB" id="A0A1H9YE08"/>
<dbReference type="OrthoDB" id="85892at2157"/>
<dbReference type="NCBIfam" id="NF004430">
    <property type="entry name" value="PRK05771.2-4"/>
    <property type="match status" value="1"/>
</dbReference>
<dbReference type="EMBL" id="FOHQ01000001">
    <property type="protein sequence ID" value="SES66790.1"/>
    <property type="molecule type" value="Genomic_DNA"/>
</dbReference>
<evidence type="ECO:0000256" key="3">
    <source>
        <dbReference type="ARBA" id="ARBA00022448"/>
    </source>
</evidence>
<dbReference type="InterPro" id="IPR002490">
    <property type="entry name" value="V-ATPase_116kDa_su"/>
</dbReference>
<comment type="similarity">
    <text evidence="2 10">Belongs to the V-ATPase 116 kDa subunit family.</text>
</comment>
<dbReference type="GO" id="GO:0051117">
    <property type="term" value="F:ATPase binding"/>
    <property type="evidence" value="ECO:0007669"/>
    <property type="project" value="TreeGrafter"/>
</dbReference>
<keyword evidence="5" id="KW-1133">Transmembrane helix</keyword>
<evidence type="ECO:0000256" key="8">
    <source>
        <dbReference type="ARBA" id="ARBA00059506"/>
    </source>
</evidence>
<evidence type="ECO:0000256" key="11">
    <source>
        <dbReference type="SAM" id="Coils"/>
    </source>
</evidence>
<keyword evidence="13" id="KW-1185">Reference proteome</keyword>
<keyword evidence="4" id="KW-0812">Transmembrane</keyword>
<dbReference type="PANTHER" id="PTHR11629">
    <property type="entry name" value="VACUOLAR PROTON ATPASES"/>
    <property type="match status" value="1"/>
</dbReference>
<evidence type="ECO:0000256" key="4">
    <source>
        <dbReference type="ARBA" id="ARBA00022692"/>
    </source>
</evidence>
<feature type="coiled-coil region" evidence="11">
    <location>
        <begin position="213"/>
        <end position="240"/>
    </location>
</feature>
<keyword evidence="3 10" id="KW-0813">Transport</keyword>
<evidence type="ECO:0000256" key="5">
    <source>
        <dbReference type="ARBA" id="ARBA00022989"/>
    </source>
</evidence>
<feature type="coiled-coil region" evidence="11">
    <location>
        <begin position="79"/>
        <end position="120"/>
    </location>
</feature>
<organism evidence="12 13">
    <name type="scientific">Methanococcoides vulcani</name>
    <dbReference type="NCBI Taxonomy" id="1353158"/>
    <lineage>
        <taxon>Archaea</taxon>
        <taxon>Methanobacteriati</taxon>
        <taxon>Methanobacteriota</taxon>
        <taxon>Stenosarchaea group</taxon>
        <taxon>Methanomicrobia</taxon>
        <taxon>Methanosarcinales</taxon>
        <taxon>Methanosarcinaceae</taxon>
        <taxon>Methanococcoides</taxon>
    </lineage>
</organism>
<evidence type="ECO:0000256" key="2">
    <source>
        <dbReference type="ARBA" id="ARBA00009904"/>
    </source>
</evidence>
<dbReference type="Gene3D" id="1.20.1460.20">
    <property type="match status" value="1"/>
</dbReference>